<reference evidence="1 2" key="1">
    <citation type="journal article" date="2021" name="Front. Genet.">
        <title>Chromosome-Level Genome Assembly Reveals Significant Gene Expansion in the Toll and IMD Signaling Pathways of Dendrolimus kikuchii.</title>
        <authorList>
            <person name="Zhou J."/>
            <person name="Wu P."/>
            <person name="Xiong Z."/>
            <person name="Liu N."/>
            <person name="Zhao N."/>
            <person name="Ji M."/>
            <person name="Qiu Y."/>
            <person name="Yang B."/>
        </authorList>
    </citation>
    <scope>NUCLEOTIDE SEQUENCE [LARGE SCALE GENOMIC DNA]</scope>
    <source>
        <strain evidence="1">Ann1</strain>
    </source>
</reference>
<protein>
    <submittedName>
        <fullName evidence="1">Uncharacterized protein</fullName>
    </submittedName>
</protein>
<organism evidence="1 2">
    <name type="scientific">Dendrolimus kikuchii</name>
    <dbReference type="NCBI Taxonomy" id="765133"/>
    <lineage>
        <taxon>Eukaryota</taxon>
        <taxon>Metazoa</taxon>
        <taxon>Ecdysozoa</taxon>
        <taxon>Arthropoda</taxon>
        <taxon>Hexapoda</taxon>
        <taxon>Insecta</taxon>
        <taxon>Pterygota</taxon>
        <taxon>Neoptera</taxon>
        <taxon>Endopterygota</taxon>
        <taxon>Lepidoptera</taxon>
        <taxon>Glossata</taxon>
        <taxon>Ditrysia</taxon>
        <taxon>Bombycoidea</taxon>
        <taxon>Lasiocampidae</taxon>
        <taxon>Dendrolimus</taxon>
    </lineage>
</organism>
<dbReference type="Proteomes" id="UP000824533">
    <property type="component" value="Linkage Group LG29"/>
</dbReference>
<name>A0ACC1CF03_9NEOP</name>
<comment type="caution">
    <text evidence="1">The sequence shown here is derived from an EMBL/GenBank/DDBJ whole genome shotgun (WGS) entry which is preliminary data.</text>
</comment>
<evidence type="ECO:0000313" key="2">
    <source>
        <dbReference type="Proteomes" id="UP000824533"/>
    </source>
</evidence>
<dbReference type="EMBL" id="CM034415">
    <property type="protein sequence ID" value="KAJ0170061.1"/>
    <property type="molecule type" value="Genomic_DNA"/>
</dbReference>
<keyword evidence="2" id="KW-1185">Reference proteome</keyword>
<accession>A0ACC1CF03</accession>
<sequence length="439" mass="49288">MSKVNALFFVTVFLLSSFCVLCQRKTEKKSGKKEILNFNLPEGSKCGHQGYNGTCVSAFRCLSVLTGIKLGYYSPLCTFKDDVPIVCCTDCELMDDIRSATFIPELGIFYRNRGRLSDRKCLQYLEDLPYSCKNSEPALDYDVDRPINLPDVAENNCKKLFGFGSWSGVDGVDAGRGEFPHMALLGYGEDLASAQYHCGGSIISEKYILTAGHCISSVLLGPVKYVALGILKRTDPSELWQRYDVKTIIPHPEYKSPSKYHDIALLEVEEEIEFDETVLPACLNTDKHEFFEEVSNDFFFKKVRNAFKAEKFDAYATGWGRLGYNQRLADTLQKVHLEKYTDDECSQLYQVHRHMDRGFDNATQMCYGDYKGFADTCSGDSGGPLQVSIRANVFDCQFKVVGVVSSGNPCGTKGGAGLYTRVEHYVPWIESIVWPDEKP</sequence>
<evidence type="ECO:0000313" key="1">
    <source>
        <dbReference type="EMBL" id="KAJ0170061.1"/>
    </source>
</evidence>
<gene>
    <name evidence="1" type="ORF">K1T71_014667</name>
</gene>
<proteinExistence type="predicted"/>